<reference evidence="1 2" key="1">
    <citation type="submission" date="2024-11" db="EMBL/GenBank/DDBJ databases">
        <authorList>
            <person name="Heng Y.C."/>
            <person name="Lim A.C.H."/>
            <person name="Lee J.K.Y."/>
            <person name="Kittelmann S."/>
        </authorList>
    </citation>
    <scope>NUCLEOTIDE SEQUENCE [LARGE SCALE GENOMIC DNA]</scope>
    <source>
        <strain evidence="1 2">WILCCON 0112</strain>
    </source>
</reference>
<comment type="caution">
    <text evidence="1">The sequence shown here is derived from an EMBL/GenBank/DDBJ whole genome shotgun (WGS) entry which is preliminary data.</text>
</comment>
<proteinExistence type="predicted"/>
<evidence type="ECO:0008006" key="3">
    <source>
        <dbReference type="Google" id="ProtNLM"/>
    </source>
</evidence>
<dbReference type="EMBL" id="JBJIAB010000037">
    <property type="protein sequence ID" value="MFL0167693.1"/>
    <property type="molecule type" value="Genomic_DNA"/>
</dbReference>
<protein>
    <recommendedName>
        <fullName evidence="3">Phage protein</fullName>
    </recommendedName>
</protein>
<accession>A0ABW8SA34</accession>
<name>A0ABW8SA34_9CLOT</name>
<dbReference type="Proteomes" id="UP001623600">
    <property type="component" value="Unassembled WGS sequence"/>
</dbReference>
<gene>
    <name evidence="1" type="ORF">ACJDTP_21705</name>
</gene>
<keyword evidence="2" id="KW-1185">Reference proteome</keyword>
<organism evidence="1 2">
    <name type="scientific">Candidatus Clostridium helianthi</name>
    <dbReference type="NCBI Taxonomy" id="3381660"/>
    <lineage>
        <taxon>Bacteria</taxon>
        <taxon>Bacillati</taxon>
        <taxon>Bacillota</taxon>
        <taxon>Clostridia</taxon>
        <taxon>Eubacteriales</taxon>
        <taxon>Clostridiaceae</taxon>
        <taxon>Clostridium</taxon>
    </lineage>
</organism>
<evidence type="ECO:0000313" key="1">
    <source>
        <dbReference type="EMBL" id="MFL0167693.1"/>
    </source>
</evidence>
<sequence length="106" mass="12450">MKKYKVKVEQIKEYEIEIDETKFTEEDIKGFESAMWKLDEVEDDKYASIAYEIARIRANDLSYEGFGYPLIKGENNSFRDGEENDAINFSKIDEDYIGIEVEEVNL</sequence>
<dbReference type="RefSeq" id="WP_406762440.1">
    <property type="nucleotide sequence ID" value="NZ_JBJIAB010000037.1"/>
</dbReference>
<evidence type="ECO:0000313" key="2">
    <source>
        <dbReference type="Proteomes" id="UP001623600"/>
    </source>
</evidence>